<name>A0AAN7VZM0_9PEZI</name>
<reference evidence="1" key="1">
    <citation type="submission" date="2023-08" db="EMBL/GenBank/DDBJ databases">
        <title>Black Yeasts Isolated from many extreme environments.</title>
        <authorList>
            <person name="Coleine C."/>
            <person name="Stajich J.E."/>
            <person name="Selbmann L."/>
        </authorList>
    </citation>
    <scope>NUCLEOTIDE SEQUENCE</scope>
    <source>
        <strain evidence="1">CCFEE 5810</strain>
    </source>
</reference>
<dbReference type="EMBL" id="JAVRQU010000020">
    <property type="protein sequence ID" value="KAK5692146.1"/>
    <property type="molecule type" value="Genomic_DNA"/>
</dbReference>
<evidence type="ECO:0000313" key="2">
    <source>
        <dbReference type="Proteomes" id="UP001310594"/>
    </source>
</evidence>
<sequence length="50" mass="5353">MAVLTPVLYCVAGPAWGDFFASTSGICFALITLHLVQGLRKAGDEKQPMQ</sequence>
<accession>A0AAN7VZM0</accession>
<proteinExistence type="predicted"/>
<comment type="caution">
    <text evidence="1">The sequence shown here is derived from an EMBL/GenBank/DDBJ whole genome shotgun (WGS) entry which is preliminary data.</text>
</comment>
<protein>
    <submittedName>
        <fullName evidence="1">Uncharacterized protein</fullName>
    </submittedName>
</protein>
<evidence type="ECO:0000313" key="1">
    <source>
        <dbReference type="EMBL" id="KAK5692146.1"/>
    </source>
</evidence>
<gene>
    <name evidence="1" type="ORF">LTR97_011320</name>
</gene>
<organism evidence="1 2">
    <name type="scientific">Elasticomyces elasticus</name>
    <dbReference type="NCBI Taxonomy" id="574655"/>
    <lineage>
        <taxon>Eukaryota</taxon>
        <taxon>Fungi</taxon>
        <taxon>Dikarya</taxon>
        <taxon>Ascomycota</taxon>
        <taxon>Pezizomycotina</taxon>
        <taxon>Dothideomycetes</taxon>
        <taxon>Dothideomycetidae</taxon>
        <taxon>Mycosphaerellales</taxon>
        <taxon>Teratosphaeriaceae</taxon>
        <taxon>Elasticomyces</taxon>
    </lineage>
</organism>
<dbReference type="Proteomes" id="UP001310594">
    <property type="component" value="Unassembled WGS sequence"/>
</dbReference>
<dbReference type="AlphaFoldDB" id="A0AAN7VZM0"/>